<evidence type="ECO:0000256" key="1">
    <source>
        <dbReference type="ARBA" id="ARBA00022598"/>
    </source>
</evidence>
<comment type="subunit">
    <text evidence="6">Subunit of the heterotrimeric GatCAB amidotransferase (AdT) complex, composed of A (QRSL1), B (GATB) and C (GATC) subunits.</text>
</comment>
<dbReference type="GO" id="GO:0030956">
    <property type="term" value="C:glutamyl-tRNA(Gln) amidotransferase complex"/>
    <property type="evidence" value="ECO:0007669"/>
    <property type="project" value="UniProtKB-UniRule"/>
</dbReference>
<dbReference type="Ensembl" id="ENSSMRT00000020004.1">
    <property type="protein sequence ID" value="ENSSMRP00000017092.1"/>
    <property type="gene ID" value="ENSSMRG00000013322.1"/>
</dbReference>
<comment type="subcellular location">
    <subcellularLocation>
        <location evidence="6">Mitochondrion</location>
    </subcellularLocation>
</comment>
<keyword evidence="3 6" id="KW-0067">ATP-binding</keyword>
<dbReference type="Proteomes" id="UP000694421">
    <property type="component" value="Unplaced"/>
</dbReference>
<dbReference type="PANTHER" id="PTHR11895">
    <property type="entry name" value="TRANSAMIDASE"/>
    <property type="match status" value="1"/>
</dbReference>
<feature type="domain" description="Amidase" evidence="7">
    <location>
        <begin position="167"/>
        <end position="487"/>
    </location>
</feature>
<evidence type="ECO:0000256" key="5">
    <source>
        <dbReference type="ARBA" id="ARBA00023128"/>
    </source>
</evidence>
<dbReference type="Gene3D" id="3.90.1300.10">
    <property type="entry name" value="Amidase signature (AS) domain"/>
    <property type="match status" value="1"/>
</dbReference>
<comment type="catalytic activity">
    <reaction evidence="6">
        <text>L-glutamyl-tRNA(Gln) + L-glutamine + ATP + H2O = L-glutaminyl-tRNA(Gln) + L-glutamate + ADP + phosphate + H(+)</text>
        <dbReference type="Rhea" id="RHEA:17521"/>
        <dbReference type="Rhea" id="RHEA-COMP:9681"/>
        <dbReference type="Rhea" id="RHEA-COMP:9684"/>
        <dbReference type="ChEBI" id="CHEBI:15377"/>
        <dbReference type="ChEBI" id="CHEBI:15378"/>
        <dbReference type="ChEBI" id="CHEBI:29985"/>
        <dbReference type="ChEBI" id="CHEBI:30616"/>
        <dbReference type="ChEBI" id="CHEBI:43474"/>
        <dbReference type="ChEBI" id="CHEBI:58359"/>
        <dbReference type="ChEBI" id="CHEBI:78520"/>
        <dbReference type="ChEBI" id="CHEBI:78521"/>
        <dbReference type="ChEBI" id="CHEBI:456216"/>
        <dbReference type="EC" id="6.3.5.7"/>
    </reaction>
</comment>
<evidence type="ECO:0000256" key="6">
    <source>
        <dbReference type="HAMAP-Rule" id="MF_03150"/>
    </source>
</evidence>
<dbReference type="FunFam" id="3.90.1300.10:FF:000002">
    <property type="entry name" value="Glutamyl-tRNA(Gln) amidotransferase subunit A, mitochondrial"/>
    <property type="match status" value="1"/>
</dbReference>
<accession>A0A8D0CBA5</accession>
<dbReference type="InterPro" id="IPR036928">
    <property type="entry name" value="AS_sf"/>
</dbReference>
<feature type="active site" description="Acyl-ester intermediate" evidence="6">
    <location>
        <position position="195"/>
    </location>
</feature>
<sequence>MLRASLREISAALKEGQVSPTELCYKCLSLIKATKFLNAYITVAEDLALKQAEASEKRYRQGQALGDLDGIPIAVKDNFSTAGIETTCASNMLKGYIPPFNATVVEKLLDQGAVLLGKTNLDEFAMGCGSTDGAFGPVRNPWSYSRQYREKRVQHSNAQREDTSWLITGGSSGGSAAAVSSFTCFAALGSDTGGSTRNPASLCGVVGLKPTYGLISRFGLIPLVNSMDVPGILTRCVDDAAAVLNVLSGHDPKDSTTVQDTFHPFELPNLIDMKDLCIGIPKEYNVPGLSSETLAVWSKAADLFEKAGAKVIDVSLPHTGYSIVCYHVLCTAEVASNMARFDGLEYGHRGSSDESTEALYAATRREGFNDVVRQRILSGNYFLLKQNYEKFFVKAQKVRRLIANDFAKVFSSGVNVLLTPTTLSETVPYVEFIEKDNRTRSAQEDIFTQAVNMAGLPAVSVPSALSKKGLPIGLQFIGRTFCEAQLLMVAKWFEKQVQFPGIQLEGIIDAVDLTSPCEKSIFLS</sequence>
<gene>
    <name evidence="6" type="primary">QRSL1</name>
</gene>
<dbReference type="InterPro" id="IPR000120">
    <property type="entry name" value="Amidase"/>
</dbReference>
<dbReference type="GeneTree" id="ENSGT00550000074866"/>
<dbReference type="GO" id="GO:0050567">
    <property type="term" value="F:glutaminyl-tRNA synthase (glutamine-hydrolyzing) activity"/>
    <property type="evidence" value="ECO:0007669"/>
    <property type="project" value="UniProtKB-UniRule"/>
</dbReference>
<dbReference type="GO" id="GO:0032543">
    <property type="term" value="P:mitochondrial translation"/>
    <property type="evidence" value="ECO:0007669"/>
    <property type="project" value="UniProtKB-UniRule"/>
</dbReference>
<dbReference type="HAMAP" id="MF_00120">
    <property type="entry name" value="GatA"/>
    <property type="match status" value="1"/>
</dbReference>
<dbReference type="EC" id="6.3.5.7" evidence="6"/>
<dbReference type="InterPro" id="IPR004412">
    <property type="entry name" value="GatA"/>
</dbReference>
<dbReference type="GO" id="GO:0005739">
    <property type="term" value="C:mitochondrion"/>
    <property type="evidence" value="ECO:0007669"/>
    <property type="project" value="UniProtKB-SubCell"/>
</dbReference>
<evidence type="ECO:0000256" key="2">
    <source>
        <dbReference type="ARBA" id="ARBA00022741"/>
    </source>
</evidence>
<evidence type="ECO:0000256" key="4">
    <source>
        <dbReference type="ARBA" id="ARBA00022917"/>
    </source>
</evidence>
<feature type="domain" description="Amidase" evidence="7">
    <location>
        <begin position="31"/>
        <end position="146"/>
    </location>
</feature>
<keyword evidence="2 6" id="KW-0547">Nucleotide-binding</keyword>
<reference evidence="8" key="2">
    <citation type="submission" date="2025-09" db="UniProtKB">
        <authorList>
            <consortium name="Ensembl"/>
        </authorList>
    </citation>
    <scope>IDENTIFICATION</scope>
</reference>
<keyword evidence="1 6" id="KW-0436">Ligase</keyword>
<protein>
    <recommendedName>
        <fullName evidence="6">Glutamyl-tRNA(Gln) amidotransferase subunit A, mitochondrial</fullName>
        <shortName evidence="6">Glu-AdT subunit A</shortName>
        <ecNumber evidence="6">6.3.5.7</ecNumber>
    </recommendedName>
    <alternativeName>
        <fullName evidence="6">Glutaminyl-tRNA synthase-like protein 1</fullName>
    </alternativeName>
</protein>
<dbReference type="GO" id="GO:0031647">
    <property type="term" value="P:regulation of protein stability"/>
    <property type="evidence" value="ECO:0007669"/>
    <property type="project" value="Ensembl"/>
</dbReference>
<dbReference type="AlphaFoldDB" id="A0A8D0CBA5"/>
<dbReference type="OMA" id="QPASYCG"/>
<feature type="active site" description="Charge relay system" evidence="6">
    <location>
        <position position="76"/>
    </location>
</feature>
<keyword evidence="4 6" id="KW-0648">Protein biosynthesis</keyword>
<dbReference type="PANTHER" id="PTHR11895:SF7">
    <property type="entry name" value="GLUTAMYL-TRNA(GLN) AMIDOTRANSFERASE SUBUNIT A, MITOCHONDRIAL"/>
    <property type="match status" value="1"/>
</dbReference>
<evidence type="ECO:0000313" key="8">
    <source>
        <dbReference type="Ensembl" id="ENSSMRP00000017092.1"/>
    </source>
</evidence>
<evidence type="ECO:0000256" key="3">
    <source>
        <dbReference type="ARBA" id="ARBA00022840"/>
    </source>
</evidence>
<comment type="function">
    <text evidence="6">Allows the formation of correctly charged Gln-tRNA(Gln) through the transamidation of misacylated Glu-tRNA(Gln) in the mitochondria. The reaction takes place in the presence of glutamine and ATP through an activated gamma-phospho-Glu-tRNA(Gln).</text>
</comment>
<keyword evidence="9" id="KW-1185">Reference proteome</keyword>
<dbReference type="GO" id="GO:0005524">
    <property type="term" value="F:ATP binding"/>
    <property type="evidence" value="ECO:0007669"/>
    <property type="project" value="UniProtKB-KW"/>
</dbReference>
<proteinExistence type="inferred from homology"/>
<feature type="active site" description="Charge relay system" evidence="6">
    <location>
        <position position="171"/>
    </location>
</feature>
<evidence type="ECO:0000259" key="7">
    <source>
        <dbReference type="Pfam" id="PF01425"/>
    </source>
</evidence>
<comment type="similarity">
    <text evidence="6">Belongs to the amidase family. GatA subfamily.</text>
</comment>
<dbReference type="SUPFAM" id="SSF75304">
    <property type="entry name" value="Amidase signature (AS) enzymes"/>
    <property type="match status" value="1"/>
</dbReference>
<name>A0A8D0CBA5_SALMN</name>
<dbReference type="Pfam" id="PF01425">
    <property type="entry name" value="Amidase"/>
    <property type="match status" value="2"/>
</dbReference>
<evidence type="ECO:0000313" key="9">
    <source>
        <dbReference type="Proteomes" id="UP000694421"/>
    </source>
</evidence>
<reference evidence="8" key="1">
    <citation type="submission" date="2025-08" db="UniProtKB">
        <authorList>
            <consortium name="Ensembl"/>
        </authorList>
    </citation>
    <scope>IDENTIFICATION</scope>
</reference>
<organism evidence="8 9">
    <name type="scientific">Salvator merianae</name>
    <name type="common">Argentine black and white tegu</name>
    <name type="synonym">Tupinambis merianae</name>
    <dbReference type="NCBI Taxonomy" id="96440"/>
    <lineage>
        <taxon>Eukaryota</taxon>
        <taxon>Metazoa</taxon>
        <taxon>Chordata</taxon>
        <taxon>Craniata</taxon>
        <taxon>Vertebrata</taxon>
        <taxon>Euteleostomi</taxon>
        <taxon>Lepidosauria</taxon>
        <taxon>Squamata</taxon>
        <taxon>Bifurcata</taxon>
        <taxon>Unidentata</taxon>
        <taxon>Episquamata</taxon>
        <taxon>Laterata</taxon>
        <taxon>Teiioidea</taxon>
        <taxon>Teiidae</taxon>
        <taxon>Salvator</taxon>
    </lineage>
</organism>
<dbReference type="InterPro" id="IPR023631">
    <property type="entry name" value="Amidase_dom"/>
</dbReference>
<dbReference type="GO" id="GO:0070681">
    <property type="term" value="P:glutaminyl-tRNAGln biosynthesis via transamidation"/>
    <property type="evidence" value="ECO:0007669"/>
    <property type="project" value="UniProtKB-UniRule"/>
</dbReference>
<keyword evidence="5 6" id="KW-0496">Mitochondrion</keyword>